<evidence type="ECO:0000313" key="3">
    <source>
        <dbReference type="EMBL" id="KAG2976219.1"/>
    </source>
</evidence>
<dbReference type="EMBL" id="RCMV01000471">
    <property type="protein sequence ID" value="KAG3216636.1"/>
    <property type="molecule type" value="Genomic_DNA"/>
</dbReference>
<evidence type="ECO:0000313" key="2">
    <source>
        <dbReference type="EMBL" id="KAG2913636.1"/>
    </source>
</evidence>
<name>A0A8T1C375_9STRA</name>
<organism evidence="2 5">
    <name type="scientific">Phytophthora cactorum</name>
    <dbReference type="NCBI Taxonomy" id="29920"/>
    <lineage>
        <taxon>Eukaryota</taxon>
        <taxon>Sar</taxon>
        <taxon>Stramenopiles</taxon>
        <taxon>Oomycota</taxon>
        <taxon>Peronosporomycetes</taxon>
        <taxon>Peronosporales</taxon>
        <taxon>Peronosporaceae</taxon>
        <taxon>Phytophthora</taxon>
    </lineage>
</organism>
<evidence type="ECO:0000313" key="5">
    <source>
        <dbReference type="Proteomes" id="UP000774804"/>
    </source>
</evidence>
<evidence type="ECO:0000313" key="1">
    <source>
        <dbReference type="EMBL" id="KAG2853656.1"/>
    </source>
</evidence>
<dbReference type="AlphaFoldDB" id="A0A8T1C375"/>
<dbReference type="EMBL" id="RCML01000468">
    <property type="protein sequence ID" value="KAG2976219.1"/>
    <property type="molecule type" value="Genomic_DNA"/>
</dbReference>
<gene>
    <name evidence="1" type="ORF">PC113_g13990</name>
    <name evidence="2" type="ORF">PC115_g11968</name>
    <name evidence="3" type="ORF">PC118_g13534</name>
    <name evidence="4" type="ORF">PC129_g12506</name>
</gene>
<dbReference type="EMBL" id="RCMI01000388">
    <property type="protein sequence ID" value="KAG2913636.1"/>
    <property type="molecule type" value="Genomic_DNA"/>
</dbReference>
<comment type="caution">
    <text evidence="2">The sequence shown here is derived from an EMBL/GenBank/DDBJ whole genome shotgun (WGS) entry which is preliminary data.</text>
</comment>
<protein>
    <submittedName>
        <fullName evidence="2">Uncharacterized protein</fullName>
    </submittedName>
</protein>
<dbReference type="Proteomes" id="UP000774804">
    <property type="component" value="Unassembled WGS sequence"/>
</dbReference>
<reference evidence="2" key="1">
    <citation type="submission" date="2018-10" db="EMBL/GenBank/DDBJ databases">
        <title>Effector identification in a new, highly contiguous assembly of the strawberry crown rot pathogen Phytophthora cactorum.</title>
        <authorList>
            <person name="Armitage A.D."/>
            <person name="Nellist C.F."/>
            <person name="Bates H."/>
            <person name="Vickerstaff R.J."/>
            <person name="Harrison R.J."/>
        </authorList>
    </citation>
    <scope>NUCLEOTIDE SEQUENCE</scope>
    <source>
        <strain evidence="1">15-7</strain>
        <strain evidence="2">4032</strain>
        <strain evidence="3">P415</strain>
        <strain evidence="4">P421</strain>
    </source>
</reference>
<dbReference type="EMBL" id="RCMG01000470">
    <property type="protein sequence ID" value="KAG2853656.1"/>
    <property type="molecule type" value="Genomic_DNA"/>
</dbReference>
<dbReference type="Proteomes" id="UP000735874">
    <property type="component" value="Unassembled WGS sequence"/>
</dbReference>
<sequence length="73" mass="8171">MGTTSPVEEDLLSTRGKGVFYCSMTRIHATFLCLRVIDKVLFAIDTLRLPLPLQIFSRIDSFISFNSNASIVC</sequence>
<evidence type="ECO:0000313" key="4">
    <source>
        <dbReference type="EMBL" id="KAG3216636.1"/>
    </source>
</evidence>
<accession>A0A8T1C375</accession>
<proteinExistence type="predicted"/>
<dbReference type="Proteomes" id="UP000760860">
    <property type="component" value="Unassembled WGS sequence"/>
</dbReference>
<dbReference type="Proteomes" id="UP000697107">
    <property type="component" value="Unassembled WGS sequence"/>
</dbReference>